<evidence type="ECO:0000256" key="1">
    <source>
        <dbReference type="ARBA" id="ARBA00004651"/>
    </source>
</evidence>
<comment type="subcellular location">
    <subcellularLocation>
        <location evidence="1 7">Cell membrane</location>
        <topology evidence="1 7">Multi-pass membrane protein</topology>
    </subcellularLocation>
</comment>
<proteinExistence type="inferred from homology"/>
<feature type="transmembrane region" description="Helical" evidence="7">
    <location>
        <begin position="253"/>
        <end position="276"/>
    </location>
</feature>
<accession>A0A563EKJ6</accession>
<dbReference type="RefSeq" id="WP_146358479.1">
    <property type="nucleotide sequence ID" value="NZ_VOBR01000030.1"/>
</dbReference>
<evidence type="ECO:0000256" key="6">
    <source>
        <dbReference type="ARBA" id="ARBA00023136"/>
    </source>
</evidence>
<feature type="domain" description="ABC transmembrane type-1" evidence="8">
    <location>
        <begin position="66"/>
        <end position="275"/>
    </location>
</feature>
<dbReference type="GO" id="GO:0005886">
    <property type="term" value="C:plasma membrane"/>
    <property type="evidence" value="ECO:0007669"/>
    <property type="project" value="UniProtKB-SubCell"/>
</dbReference>
<dbReference type="InterPro" id="IPR000515">
    <property type="entry name" value="MetI-like"/>
</dbReference>
<evidence type="ECO:0000313" key="9">
    <source>
        <dbReference type="EMBL" id="TWP46744.1"/>
    </source>
</evidence>
<evidence type="ECO:0000256" key="2">
    <source>
        <dbReference type="ARBA" id="ARBA00022448"/>
    </source>
</evidence>
<feature type="transmembrane region" description="Helical" evidence="7">
    <location>
        <begin position="70"/>
        <end position="92"/>
    </location>
</feature>
<keyword evidence="3" id="KW-1003">Cell membrane</keyword>
<dbReference type="AlphaFoldDB" id="A0A563EKJ6"/>
<dbReference type="SUPFAM" id="SSF160964">
    <property type="entry name" value="MalF N-terminal region-like"/>
    <property type="match status" value="1"/>
</dbReference>
<comment type="caution">
    <text evidence="9">The sequence shown here is derived from an EMBL/GenBank/DDBJ whole genome shotgun (WGS) entry which is preliminary data.</text>
</comment>
<dbReference type="PANTHER" id="PTHR43005">
    <property type="entry name" value="BLR7065 PROTEIN"/>
    <property type="match status" value="1"/>
</dbReference>
<evidence type="ECO:0000256" key="7">
    <source>
        <dbReference type="RuleBase" id="RU363032"/>
    </source>
</evidence>
<comment type="similarity">
    <text evidence="7">Belongs to the binding-protein-dependent transport system permease family.</text>
</comment>
<keyword evidence="4 7" id="KW-0812">Transmembrane</keyword>
<dbReference type="InterPro" id="IPR035906">
    <property type="entry name" value="MetI-like_sf"/>
</dbReference>
<feature type="transmembrane region" description="Helical" evidence="7">
    <location>
        <begin position="7"/>
        <end position="26"/>
    </location>
</feature>
<dbReference type="Proteomes" id="UP000316639">
    <property type="component" value="Unassembled WGS sequence"/>
</dbReference>
<dbReference type="CDD" id="cd06261">
    <property type="entry name" value="TM_PBP2"/>
    <property type="match status" value="1"/>
</dbReference>
<evidence type="ECO:0000259" key="8">
    <source>
        <dbReference type="PROSITE" id="PS50928"/>
    </source>
</evidence>
<dbReference type="Gene3D" id="1.10.3720.10">
    <property type="entry name" value="MetI-like"/>
    <property type="match status" value="1"/>
</dbReference>
<evidence type="ECO:0000256" key="4">
    <source>
        <dbReference type="ARBA" id="ARBA00022692"/>
    </source>
</evidence>
<reference evidence="9 10" key="1">
    <citation type="submission" date="2019-07" db="EMBL/GenBank/DDBJ databases">
        <title>Lentzea xizangensis sp. nov., isolated from Qinghai-Tibetan Plateau Soils.</title>
        <authorList>
            <person name="Huang J."/>
        </authorList>
    </citation>
    <scope>NUCLEOTIDE SEQUENCE [LARGE SCALE GENOMIC DNA]</scope>
    <source>
        <strain evidence="9 10">FXJ1.1311</strain>
    </source>
</reference>
<name>A0A563EKJ6_9PSEU</name>
<evidence type="ECO:0000313" key="10">
    <source>
        <dbReference type="Proteomes" id="UP000316639"/>
    </source>
</evidence>
<organism evidence="9 10">
    <name type="scientific">Lentzea tibetensis</name>
    <dbReference type="NCBI Taxonomy" id="2591470"/>
    <lineage>
        <taxon>Bacteria</taxon>
        <taxon>Bacillati</taxon>
        <taxon>Actinomycetota</taxon>
        <taxon>Actinomycetes</taxon>
        <taxon>Pseudonocardiales</taxon>
        <taxon>Pseudonocardiaceae</taxon>
        <taxon>Lentzea</taxon>
    </lineage>
</organism>
<dbReference type="OrthoDB" id="34224at2"/>
<keyword evidence="2 7" id="KW-0813">Transport</keyword>
<protein>
    <submittedName>
        <fullName evidence="9">Sugar ABC transporter permease</fullName>
    </submittedName>
</protein>
<gene>
    <name evidence="9" type="ORF">FKR81_34735</name>
</gene>
<sequence length="283" mass="30876">MRRLTPYLFVLPAVLFLGALLVYPVVLNVLMSFQDVSAGNLLGGAEWIGFENYRAAFADEVFVDAAWHSVTYAAVSVVVQLVAGTGLALFYAQSFPGARALRSLYMIAYAIPVVVSAELFRWLLDGRSGFVNWVLGTRDVFWLADTSLALPAVIGIQVWLGVPFVLVSLTAGLVAIPREFGEAALIDGASAWQRFRWVTWPLLRPVVAATAVLSTIFTLKSFDLVWIATQGGPAGASEILPTLAYRLVFTSFLFGKGAAIMNVIFAVLFVLSLLYLRTDRRTS</sequence>
<keyword evidence="5 7" id="KW-1133">Transmembrane helix</keyword>
<evidence type="ECO:0000256" key="5">
    <source>
        <dbReference type="ARBA" id="ARBA00022989"/>
    </source>
</evidence>
<dbReference type="GO" id="GO:0055085">
    <property type="term" value="P:transmembrane transport"/>
    <property type="evidence" value="ECO:0007669"/>
    <property type="project" value="InterPro"/>
</dbReference>
<feature type="transmembrane region" description="Helical" evidence="7">
    <location>
        <begin position="148"/>
        <end position="176"/>
    </location>
</feature>
<dbReference type="PROSITE" id="PS50928">
    <property type="entry name" value="ABC_TM1"/>
    <property type="match status" value="1"/>
</dbReference>
<dbReference type="EMBL" id="VOBR01000030">
    <property type="protein sequence ID" value="TWP46744.1"/>
    <property type="molecule type" value="Genomic_DNA"/>
</dbReference>
<feature type="transmembrane region" description="Helical" evidence="7">
    <location>
        <begin position="197"/>
        <end position="217"/>
    </location>
</feature>
<dbReference type="SUPFAM" id="SSF161098">
    <property type="entry name" value="MetI-like"/>
    <property type="match status" value="1"/>
</dbReference>
<dbReference type="Pfam" id="PF00528">
    <property type="entry name" value="BPD_transp_1"/>
    <property type="match status" value="1"/>
</dbReference>
<feature type="transmembrane region" description="Helical" evidence="7">
    <location>
        <begin position="104"/>
        <end position="124"/>
    </location>
</feature>
<dbReference type="PANTHER" id="PTHR43005:SF1">
    <property type="entry name" value="SPERMIDINE_PUTRESCINE TRANSPORT SYSTEM PERMEASE PROTEIN"/>
    <property type="match status" value="1"/>
</dbReference>
<evidence type="ECO:0000256" key="3">
    <source>
        <dbReference type="ARBA" id="ARBA00022475"/>
    </source>
</evidence>
<keyword evidence="6 7" id="KW-0472">Membrane</keyword>
<keyword evidence="10" id="KW-1185">Reference proteome</keyword>